<keyword evidence="1" id="KW-0966">Cell projection</keyword>
<dbReference type="Proteomes" id="UP000318313">
    <property type="component" value="Chromosome"/>
</dbReference>
<keyword evidence="1" id="KW-0282">Flagellum</keyword>
<organism evidence="1 2">
    <name type="scientific">Gimesia fumaroli</name>
    <dbReference type="NCBI Taxonomy" id="2527976"/>
    <lineage>
        <taxon>Bacteria</taxon>
        <taxon>Pseudomonadati</taxon>
        <taxon>Planctomycetota</taxon>
        <taxon>Planctomycetia</taxon>
        <taxon>Planctomycetales</taxon>
        <taxon>Planctomycetaceae</taxon>
        <taxon>Gimesia</taxon>
    </lineage>
</organism>
<dbReference type="RefSeq" id="WP_145311445.1">
    <property type="nucleotide sequence ID" value="NZ_CP037452.1"/>
</dbReference>
<dbReference type="OrthoDB" id="9810361at2"/>
<dbReference type="AlphaFoldDB" id="A0A518IG57"/>
<dbReference type="PANTHER" id="PTHR35866">
    <property type="entry name" value="PUTATIVE-RELATED"/>
    <property type="match status" value="1"/>
</dbReference>
<evidence type="ECO:0000313" key="2">
    <source>
        <dbReference type="Proteomes" id="UP000318313"/>
    </source>
</evidence>
<keyword evidence="1" id="KW-0808">Transferase</keyword>
<dbReference type="PANTHER" id="PTHR35866:SF1">
    <property type="entry name" value="YKGJ FAMILY CYSTEINE CLUSTER PROTEIN"/>
    <property type="match status" value="1"/>
</dbReference>
<keyword evidence="1" id="KW-0969">Cilium</keyword>
<name>A0A518IG57_9PLAN</name>
<dbReference type="KEGG" id="gfm:Enr17x_41290"/>
<dbReference type="EMBL" id="CP037452">
    <property type="protein sequence ID" value="QDV52070.1"/>
    <property type="molecule type" value="Genomic_DNA"/>
</dbReference>
<dbReference type="Pfam" id="PF03692">
    <property type="entry name" value="CxxCxxCC"/>
    <property type="match status" value="1"/>
</dbReference>
<evidence type="ECO:0000313" key="1">
    <source>
        <dbReference type="EMBL" id="QDV52070.1"/>
    </source>
</evidence>
<dbReference type="GO" id="GO:0008168">
    <property type="term" value="F:methyltransferase activity"/>
    <property type="evidence" value="ECO:0007669"/>
    <property type="project" value="UniProtKB-KW"/>
</dbReference>
<reference evidence="1 2" key="1">
    <citation type="submission" date="2019-03" db="EMBL/GenBank/DDBJ databases">
        <title>Deep-cultivation of Planctomycetes and their phenomic and genomic characterization uncovers novel biology.</title>
        <authorList>
            <person name="Wiegand S."/>
            <person name="Jogler M."/>
            <person name="Boedeker C."/>
            <person name="Pinto D."/>
            <person name="Vollmers J."/>
            <person name="Rivas-Marin E."/>
            <person name="Kohn T."/>
            <person name="Peeters S.H."/>
            <person name="Heuer A."/>
            <person name="Rast P."/>
            <person name="Oberbeckmann S."/>
            <person name="Bunk B."/>
            <person name="Jeske O."/>
            <person name="Meyerdierks A."/>
            <person name="Storesund J.E."/>
            <person name="Kallscheuer N."/>
            <person name="Luecker S."/>
            <person name="Lage O.M."/>
            <person name="Pohl T."/>
            <person name="Merkel B.J."/>
            <person name="Hornburger P."/>
            <person name="Mueller R.-W."/>
            <person name="Bruemmer F."/>
            <person name="Labrenz M."/>
            <person name="Spormann A.M."/>
            <person name="Op den Camp H."/>
            <person name="Overmann J."/>
            <person name="Amann R."/>
            <person name="Jetten M.S.M."/>
            <person name="Mascher T."/>
            <person name="Medema M.H."/>
            <person name="Devos D.P."/>
            <person name="Kaster A.-K."/>
            <person name="Ovreas L."/>
            <person name="Rohde M."/>
            <person name="Galperin M.Y."/>
            <person name="Jogler C."/>
        </authorList>
    </citation>
    <scope>NUCLEOTIDE SEQUENCE [LARGE SCALE GENOMIC DNA]</scope>
    <source>
        <strain evidence="1 2">Enr17</strain>
    </source>
</reference>
<dbReference type="InterPro" id="IPR005358">
    <property type="entry name" value="Puta_zinc/iron-chelating_dom"/>
</dbReference>
<dbReference type="GO" id="GO:0032259">
    <property type="term" value="P:methylation"/>
    <property type="evidence" value="ECO:0007669"/>
    <property type="project" value="UniProtKB-KW"/>
</dbReference>
<keyword evidence="2" id="KW-1185">Reference proteome</keyword>
<protein>
    <submittedName>
        <fullName evidence="1">Flagellin N-methylase</fullName>
    </submittedName>
</protein>
<proteinExistence type="predicted"/>
<keyword evidence="1" id="KW-0489">Methyltransferase</keyword>
<sequence length="143" mass="15888">MSDQNSEQAPWYRDGLQFTCTQCGNCCTGDPGVVWVDDSEIEAIAELTGKTKGEILLMHTRLYAGRRSLTEFANGDCTFFDPEKRGCTIYEARPTQCRTWPFWNSNLESKASWDSLAPGCPGAGKGAFVSFEEIQKRAAQTDL</sequence>
<gene>
    <name evidence="1" type="ORF">Enr17x_41290</name>
</gene>
<accession>A0A518IG57</accession>